<dbReference type="Gene3D" id="2.60.40.4150">
    <property type="entry name" value="Type VI secretion system, lipoprotein SciN"/>
    <property type="match status" value="1"/>
</dbReference>
<dbReference type="AlphaFoldDB" id="A0A931CYH2"/>
<dbReference type="PANTHER" id="PTHR37625">
    <property type="entry name" value="OUTER MEMBRANE LIPOPROTEIN-RELATED"/>
    <property type="match status" value="1"/>
</dbReference>
<evidence type="ECO:0000313" key="2">
    <source>
        <dbReference type="Proteomes" id="UP000596932"/>
    </source>
</evidence>
<dbReference type="PROSITE" id="PS51257">
    <property type="entry name" value="PROKAR_LIPOPROTEIN"/>
    <property type="match status" value="1"/>
</dbReference>
<evidence type="ECO:0000313" key="1">
    <source>
        <dbReference type="EMBL" id="MBG0834254.1"/>
    </source>
</evidence>
<keyword evidence="1" id="KW-0449">Lipoprotein</keyword>
<gene>
    <name evidence="1" type="primary">tssJ</name>
    <name evidence="1" type="ORF">H3221_03905</name>
</gene>
<dbReference type="Pfam" id="PF12790">
    <property type="entry name" value="T6SS-SciN"/>
    <property type="match status" value="1"/>
</dbReference>
<accession>A0A931CYH2</accession>
<keyword evidence="2" id="KW-1185">Reference proteome</keyword>
<dbReference type="NCBIfam" id="TIGR03352">
    <property type="entry name" value="VI_chp_3"/>
    <property type="match status" value="1"/>
</dbReference>
<reference evidence="1" key="1">
    <citation type="submission" date="2020-07" db="EMBL/GenBank/DDBJ databases">
        <title>Pseudomonas chaetoceroseae sp. nov., a new member of the Pseudomonas oleovorans group isolated from a culture of Chaetoceros calcitrans.</title>
        <authorList>
            <person name="Girard L."/>
            <person name="Lood C."/>
            <person name="De Mot R."/>
            <person name="Baudart J."/>
        </authorList>
    </citation>
    <scope>NUCLEOTIDE SEQUENCE</scope>
    <source>
        <strain evidence="1">536</strain>
    </source>
</reference>
<proteinExistence type="predicted"/>
<organism evidence="1 2">
    <name type="scientific">Pseudomonas chaetocerotis</name>
    <dbReference type="NCBI Taxonomy" id="2758695"/>
    <lineage>
        <taxon>Bacteria</taxon>
        <taxon>Pseudomonadati</taxon>
        <taxon>Pseudomonadota</taxon>
        <taxon>Gammaproteobacteria</taxon>
        <taxon>Pseudomonadales</taxon>
        <taxon>Pseudomonadaceae</taxon>
        <taxon>Pseudomonas</taxon>
    </lineage>
</organism>
<dbReference type="Proteomes" id="UP000596932">
    <property type="component" value="Unassembled WGS sequence"/>
</dbReference>
<dbReference type="InterPro" id="IPR038706">
    <property type="entry name" value="Type_VI_SciN-like_sf"/>
</dbReference>
<name>A0A931CYH2_9PSED</name>
<comment type="caution">
    <text evidence="1">The sequence shown here is derived from an EMBL/GenBank/DDBJ whole genome shotgun (WGS) entry which is preliminary data.</text>
</comment>
<dbReference type="RefSeq" id="WP_196473935.1">
    <property type="nucleotide sequence ID" value="NZ_JACFYX020000004.1"/>
</dbReference>
<protein>
    <submittedName>
        <fullName evidence="1">Type VI secretion system lipoprotein TssJ</fullName>
    </submittedName>
</protein>
<dbReference type="PANTHER" id="PTHR37625:SF4">
    <property type="entry name" value="OUTER MEMBRANE LIPOPROTEIN"/>
    <property type="match status" value="1"/>
</dbReference>
<dbReference type="InterPro" id="IPR017734">
    <property type="entry name" value="T6SS_SciN"/>
</dbReference>
<sequence length="183" mass="20079">MSRIEFKTPLAVVALACMLGGCGLTQRAVEGGSTVAQGIFYKQVKVLHLDLNARAALNTDSTDMSGLSVSTLVRVYQLKARKSLDSADYQSLLDEGDRVLGADLLDSQRLLVKPDEGAQLNVPLSPDAQYVAVVALFRSPEMRKDTWRVVLAREDLEPDQPRVIELGDNALSLVPLPKKDSWW</sequence>
<dbReference type="EMBL" id="JACFYX010000003">
    <property type="protein sequence ID" value="MBG0834254.1"/>
    <property type="molecule type" value="Genomic_DNA"/>
</dbReference>